<dbReference type="PATRIC" id="fig|997894.4.peg.3868"/>
<evidence type="ECO:0000313" key="2">
    <source>
        <dbReference type="Proteomes" id="UP000013126"/>
    </source>
</evidence>
<dbReference type="RefSeq" id="WP_002576657.1">
    <property type="nucleotide sequence ID" value="NZ_KB851182.1"/>
</dbReference>
<dbReference type="GeneID" id="23114793"/>
<proteinExistence type="predicted"/>
<evidence type="ECO:0000313" key="1">
    <source>
        <dbReference type="EMBL" id="ENZ48033.1"/>
    </source>
</evidence>
<dbReference type="Proteomes" id="UP000013126">
    <property type="component" value="Unassembled WGS sequence"/>
</dbReference>
<dbReference type="EMBL" id="AGYH01000012">
    <property type="protein sequence ID" value="ENZ48033.1"/>
    <property type="molecule type" value="Genomic_DNA"/>
</dbReference>
<accession>R0BH31</accession>
<name>R0BH31_9FIRM</name>
<keyword evidence="2" id="KW-1185">Reference proteome</keyword>
<comment type="caution">
    <text evidence="1">The sequence shown here is derived from an EMBL/GenBank/DDBJ whole genome shotgun (WGS) entry which is preliminary data.</text>
</comment>
<sequence>MADPLMTADDVANVLSYSRSHAYKVIGKLNQELKEKGFLTRPGMVSRKYFEERTGLEIPQEGGQANDKSN</sequence>
<gene>
    <name evidence="1" type="ORF">HMPREF1085_03691</name>
</gene>
<reference evidence="1 2" key="1">
    <citation type="submission" date="2013-01" db="EMBL/GenBank/DDBJ databases">
        <title>The Genome Sequence of Clostridium bolteae 90A9.</title>
        <authorList>
            <consortium name="The Broad Institute Genome Sequencing Platform"/>
            <person name="Earl A."/>
            <person name="Ward D."/>
            <person name="Feldgarden M."/>
            <person name="Gevers D."/>
            <person name="Courvalin P."/>
            <person name="Lambert T."/>
            <person name="Walker B."/>
            <person name="Young S.K."/>
            <person name="Zeng Q."/>
            <person name="Gargeya S."/>
            <person name="Fitzgerald M."/>
            <person name="Haas B."/>
            <person name="Abouelleil A."/>
            <person name="Alvarado L."/>
            <person name="Arachchi H.M."/>
            <person name="Berlin A.M."/>
            <person name="Chapman S.B."/>
            <person name="Dewar J."/>
            <person name="Goldberg J."/>
            <person name="Griggs A."/>
            <person name="Gujja S."/>
            <person name="Hansen M."/>
            <person name="Howarth C."/>
            <person name="Imamovic A."/>
            <person name="Larimer J."/>
            <person name="McCowan C."/>
            <person name="Murphy C."/>
            <person name="Neiman D."/>
            <person name="Pearson M."/>
            <person name="Priest M."/>
            <person name="Roberts A."/>
            <person name="Saif S."/>
            <person name="Shea T."/>
            <person name="Sisk P."/>
            <person name="Sykes S."/>
            <person name="Wortman J."/>
            <person name="Nusbaum C."/>
            <person name="Birren B."/>
        </authorList>
    </citation>
    <scope>NUCLEOTIDE SEQUENCE [LARGE SCALE GENOMIC DNA]</scope>
    <source>
        <strain evidence="1 2">90A9</strain>
    </source>
</reference>
<dbReference type="AlphaFoldDB" id="R0BH31"/>
<organism evidence="1 2">
    <name type="scientific">Enterocloster bolteae 90A9</name>
    <dbReference type="NCBI Taxonomy" id="997894"/>
    <lineage>
        <taxon>Bacteria</taxon>
        <taxon>Bacillati</taxon>
        <taxon>Bacillota</taxon>
        <taxon>Clostridia</taxon>
        <taxon>Lachnospirales</taxon>
        <taxon>Lachnospiraceae</taxon>
        <taxon>Enterocloster</taxon>
    </lineage>
</organism>
<protein>
    <submittedName>
        <fullName evidence="1">Uncharacterized protein</fullName>
    </submittedName>
</protein>
<dbReference type="HOGENOM" id="CLU_173913_3_1_9"/>
<dbReference type="OrthoDB" id="3174733at2"/>